<name>D8R7A7_SELML</name>
<proteinExistence type="predicted"/>
<dbReference type="Gramene" id="EFJ31490">
    <property type="protein sequence ID" value="EFJ31490"/>
    <property type="gene ID" value="SELMODRAFT_408134"/>
</dbReference>
<dbReference type="GO" id="GO:0016279">
    <property type="term" value="F:protein-lysine N-methyltransferase activity"/>
    <property type="evidence" value="ECO:0000318"/>
    <property type="project" value="GO_Central"/>
</dbReference>
<feature type="domain" description="SET" evidence="4">
    <location>
        <begin position="1"/>
        <end position="193"/>
    </location>
</feature>
<dbReference type="PROSITE" id="PS50280">
    <property type="entry name" value="SET"/>
    <property type="match status" value="1"/>
</dbReference>
<dbReference type="STRING" id="88036.D8R7A7"/>
<dbReference type="InterPro" id="IPR036464">
    <property type="entry name" value="Rubisco_LSMT_subst-bd_sf"/>
</dbReference>
<dbReference type="EMBL" id="GL377573">
    <property type="protein sequence ID" value="EFJ31490.1"/>
    <property type="molecule type" value="Genomic_DNA"/>
</dbReference>
<dbReference type="GO" id="GO:0032259">
    <property type="term" value="P:methylation"/>
    <property type="evidence" value="ECO:0007669"/>
    <property type="project" value="UniProtKB-KW"/>
</dbReference>
<evidence type="ECO:0000313" key="5">
    <source>
        <dbReference type="EMBL" id="EFJ31490.1"/>
    </source>
</evidence>
<dbReference type="Proteomes" id="UP000001514">
    <property type="component" value="Unassembled WGS sequence"/>
</dbReference>
<dbReference type="Pfam" id="PF09273">
    <property type="entry name" value="Rubis-subs-bind"/>
    <property type="match status" value="1"/>
</dbReference>
<evidence type="ECO:0000259" key="4">
    <source>
        <dbReference type="PROSITE" id="PS50280"/>
    </source>
</evidence>
<dbReference type="SUPFAM" id="SSF82199">
    <property type="entry name" value="SET domain"/>
    <property type="match status" value="1"/>
</dbReference>
<dbReference type="eggNOG" id="KOG1338">
    <property type="taxonomic scope" value="Eukaryota"/>
</dbReference>
<organism evidence="6">
    <name type="scientific">Selaginella moellendorffii</name>
    <name type="common">Spikemoss</name>
    <dbReference type="NCBI Taxonomy" id="88036"/>
    <lineage>
        <taxon>Eukaryota</taxon>
        <taxon>Viridiplantae</taxon>
        <taxon>Streptophyta</taxon>
        <taxon>Embryophyta</taxon>
        <taxon>Tracheophyta</taxon>
        <taxon>Lycopodiopsida</taxon>
        <taxon>Selaginellales</taxon>
        <taxon>Selaginellaceae</taxon>
        <taxon>Selaginella</taxon>
    </lineage>
</organism>
<dbReference type="KEGG" id="smo:SELMODRAFT_408134"/>
<evidence type="ECO:0000256" key="1">
    <source>
        <dbReference type="ARBA" id="ARBA00022603"/>
    </source>
</evidence>
<dbReference type="Gene3D" id="3.90.1420.10">
    <property type="entry name" value="Rubisco LSMT, substrate-binding domain"/>
    <property type="match status" value="1"/>
</dbReference>
<sequence length="374" mass="42614">MSQYGRALFATRRVPAGSRFLEIPRIAIITPENVPSQVSHLLSTSNPKTRLSLFLLSEKHKAQESQWAPYLRCLPQLGDIESTMFWKAEELAWLKHSPTYRETMECLKIIKSEFHLLTLANKQVFPWCRDALGEVSLTDFMHAYSTDQIPFADFFNHDHNCQTRLSYDKEKDCAVAVADQDYKAGDEIFLSYGSTPNSILAVDYGFAVASNPHEQVEVPMGVSLTDPLRDLKLQTLSRHNMSTDLNDDGSPSGRKRFTFRDSDLAERGSMAVAPLRAFARLICAESYEDLQEMSEESLTHDVFYALSPRRDERKESEAVSFVRTQIKQQVDQHSKALKDLDDDREIPLSRKSILRNILTGELRVLRNLSCITCL</sequence>
<evidence type="ECO:0000313" key="6">
    <source>
        <dbReference type="Proteomes" id="UP000001514"/>
    </source>
</evidence>
<keyword evidence="2" id="KW-0808">Transferase</keyword>
<keyword evidence="3" id="KW-0949">S-adenosyl-L-methionine</keyword>
<accession>D8R7A7</accession>
<dbReference type="InParanoid" id="D8R7A7"/>
<dbReference type="InterPro" id="IPR046341">
    <property type="entry name" value="SET_dom_sf"/>
</dbReference>
<dbReference type="HOGENOM" id="CLU_037565_0_0_1"/>
<dbReference type="InterPro" id="IPR050600">
    <property type="entry name" value="SETD3_SETD6_MTase"/>
</dbReference>
<evidence type="ECO:0000256" key="3">
    <source>
        <dbReference type="ARBA" id="ARBA00022691"/>
    </source>
</evidence>
<dbReference type="InterPro" id="IPR015353">
    <property type="entry name" value="Rubisco_LSMT_subst-bd"/>
</dbReference>
<dbReference type="InterPro" id="IPR001214">
    <property type="entry name" value="SET_dom"/>
</dbReference>
<evidence type="ECO:0000256" key="2">
    <source>
        <dbReference type="ARBA" id="ARBA00022679"/>
    </source>
</evidence>
<dbReference type="Pfam" id="PF00856">
    <property type="entry name" value="SET"/>
    <property type="match status" value="1"/>
</dbReference>
<dbReference type="PANTHER" id="PTHR13271:SF134">
    <property type="entry name" value="OS01G0976450 PROTEIN"/>
    <property type="match status" value="1"/>
</dbReference>
<gene>
    <name evidence="5" type="ORF">SELMODRAFT_408134</name>
</gene>
<protein>
    <recommendedName>
        <fullName evidence="4">SET domain-containing protein</fullName>
    </recommendedName>
</protein>
<reference evidence="5 6" key="1">
    <citation type="journal article" date="2011" name="Science">
        <title>The Selaginella genome identifies genetic changes associated with the evolution of vascular plants.</title>
        <authorList>
            <person name="Banks J.A."/>
            <person name="Nishiyama T."/>
            <person name="Hasebe M."/>
            <person name="Bowman J.L."/>
            <person name="Gribskov M."/>
            <person name="dePamphilis C."/>
            <person name="Albert V.A."/>
            <person name="Aono N."/>
            <person name="Aoyama T."/>
            <person name="Ambrose B.A."/>
            <person name="Ashton N.W."/>
            <person name="Axtell M.J."/>
            <person name="Barker E."/>
            <person name="Barker M.S."/>
            <person name="Bennetzen J.L."/>
            <person name="Bonawitz N.D."/>
            <person name="Chapple C."/>
            <person name="Cheng C."/>
            <person name="Correa L.G."/>
            <person name="Dacre M."/>
            <person name="DeBarry J."/>
            <person name="Dreyer I."/>
            <person name="Elias M."/>
            <person name="Engstrom E.M."/>
            <person name="Estelle M."/>
            <person name="Feng L."/>
            <person name="Finet C."/>
            <person name="Floyd S.K."/>
            <person name="Frommer W.B."/>
            <person name="Fujita T."/>
            <person name="Gramzow L."/>
            <person name="Gutensohn M."/>
            <person name="Harholt J."/>
            <person name="Hattori M."/>
            <person name="Heyl A."/>
            <person name="Hirai T."/>
            <person name="Hiwatashi Y."/>
            <person name="Ishikawa M."/>
            <person name="Iwata M."/>
            <person name="Karol K.G."/>
            <person name="Koehler B."/>
            <person name="Kolukisaoglu U."/>
            <person name="Kubo M."/>
            <person name="Kurata T."/>
            <person name="Lalonde S."/>
            <person name="Li K."/>
            <person name="Li Y."/>
            <person name="Litt A."/>
            <person name="Lyons E."/>
            <person name="Manning G."/>
            <person name="Maruyama T."/>
            <person name="Michael T.P."/>
            <person name="Mikami K."/>
            <person name="Miyazaki S."/>
            <person name="Morinaga S."/>
            <person name="Murata T."/>
            <person name="Mueller-Roeber B."/>
            <person name="Nelson D.R."/>
            <person name="Obara M."/>
            <person name="Oguri Y."/>
            <person name="Olmstead R.G."/>
            <person name="Onodera N."/>
            <person name="Petersen B.L."/>
            <person name="Pils B."/>
            <person name="Prigge M."/>
            <person name="Rensing S.A."/>
            <person name="Riano-Pachon D.M."/>
            <person name="Roberts A.W."/>
            <person name="Sato Y."/>
            <person name="Scheller H.V."/>
            <person name="Schulz B."/>
            <person name="Schulz C."/>
            <person name="Shakirov E.V."/>
            <person name="Shibagaki N."/>
            <person name="Shinohara N."/>
            <person name="Shippen D.E."/>
            <person name="Soerensen I."/>
            <person name="Sotooka R."/>
            <person name="Sugimoto N."/>
            <person name="Sugita M."/>
            <person name="Sumikawa N."/>
            <person name="Tanurdzic M."/>
            <person name="Theissen G."/>
            <person name="Ulvskov P."/>
            <person name="Wakazuki S."/>
            <person name="Weng J.K."/>
            <person name="Willats W.W."/>
            <person name="Wipf D."/>
            <person name="Wolf P.G."/>
            <person name="Yang L."/>
            <person name="Zimmer A.D."/>
            <person name="Zhu Q."/>
            <person name="Mitros T."/>
            <person name="Hellsten U."/>
            <person name="Loque D."/>
            <person name="Otillar R."/>
            <person name="Salamov A."/>
            <person name="Schmutz J."/>
            <person name="Shapiro H."/>
            <person name="Lindquist E."/>
            <person name="Lucas S."/>
            <person name="Rokhsar D."/>
            <person name="Grigoriev I.V."/>
        </authorList>
    </citation>
    <scope>NUCLEOTIDE SEQUENCE [LARGE SCALE GENOMIC DNA]</scope>
</reference>
<dbReference type="AlphaFoldDB" id="D8R7A7"/>
<dbReference type="Gene3D" id="3.90.1410.10">
    <property type="entry name" value="set domain protein methyltransferase, domain 1"/>
    <property type="match status" value="1"/>
</dbReference>
<dbReference type="PANTHER" id="PTHR13271">
    <property type="entry name" value="UNCHARACTERIZED PUTATIVE METHYLTRANSFERASE"/>
    <property type="match status" value="1"/>
</dbReference>
<keyword evidence="6" id="KW-1185">Reference proteome</keyword>
<keyword evidence="1" id="KW-0489">Methyltransferase</keyword>